<evidence type="ECO:0000256" key="9">
    <source>
        <dbReference type="ARBA" id="ARBA00022884"/>
    </source>
</evidence>
<dbReference type="CDD" id="cd18787">
    <property type="entry name" value="SF2_C_DEAD"/>
    <property type="match status" value="1"/>
</dbReference>
<dbReference type="PROSITE" id="PS51194">
    <property type="entry name" value="HELICASE_CTER"/>
    <property type="match status" value="1"/>
</dbReference>
<dbReference type="InterPro" id="IPR011545">
    <property type="entry name" value="DEAD/DEAH_box_helicase_dom"/>
</dbReference>
<dbReference type="InterPro" id="IPR027417">
    <property type="entry name" value="P-loop_NTPase"/>
</dbReference>
<feature type="short sequence motif" description="Q motif" evidence="12">
    <location>
        <begin position="306"/>
        <end position="334"/>
    </location>
</feature>
<feature type="region of interest" description="Disordered" evidence="13">
    <location>
        <begin position="1008"/>
        <end position="1129"/>
    </location>
</feature>
<feature type="domain" description="Helicase ATP-binding" evidence="14">
    <location>
        <begin position="337"/>
        <end position="509"/>
    </location>
</feature>
<dbReference type="FunFam" id="3.40.50.300:FF:000865">
    <property type="entry name" value="ATP-dependent RNA helicase DDX54"/>
    <property type="match status" value="1"/>
</dbReference>
<evidence type="ECO:0000313" key="18">
    <source>
        <dbReference type="Proteomes" id="UP000318582"/>
    </source>
</evidence>
<dbReference type="InterPro" id="IPR014014">
    <property type="entry name" value="RNA_helicase_DEAD_Q_motif"/>
</dbReference>
<dbReference type="Pfam" id="PF00270">
    <property type="entry name" value="DEAD"/>
    <property type="match status" value="1"/>
</dbReference>
<dbReference type="InterPro" id="IPR012541">
    <property type="entry name" value="DBP10_C"/>
</dbReference>
<accession>A0A507E476</accession>
<feature type="compositionally biased region" description="Basic and acidic residues" evidence="13">
    <location>
        <begin position="99"/>
        <end position="136"/>
    </location>
</feature>
<feature type="compositionally biased region" description="Basic residues" evidence="13">
    <location>
        <begin position="173"/>
        <end position="183"/>
    </location>
</feature>
<dbReference type="SUPFAM" id="SSF52540">
    <property type="entry name" value="P-loop containing nucleoside triphosphate hydrolases"/>
    <property type="match status" value="1"/>
</dbReference>
<dbReference type="PROSITE" id="PS00039">
    <property type="entry name" value="DEAD_ATP_HELICASE"/>
    <property type="match status" value="1"/>
</dbReference>
<dbReference type="SMART" id="SM00490">
    <property type="entry name" value="HELICc"/>
    <property type="match status" value="1"/>
</dbReference>
<comment type="function">
    <text evidence="1">ATP-binding RNA helicase involved in the biogenesis of 60S ribosomal subunits and is required for the normal formation of 25S and 5.8S rRNAs.</text>
</comment>
<dbReference type="PROSITE" id="PS51192">
    <property type="entry name" value="HELICASE_ATP_BIND_1"/>
    <property type="match status" value="1"/>
</dbReference>
<comment type="catalytic activity">
    <reaction evidence="11">
        <text>ATP + H2O = ADP + phosphate + H(+)</text>
        <dbReference type="Rhea" id="RHEA:13065"/>
        <dbReference type="ChEBI" id="CHEBI:15377"/>
        <dbReference type="ChEBI" id="CHEBI:15378"/>
        <dbReference type="ChEBI" id="CHEBI:30616"/>
        <dbReference type="ChEBI" id="CHEBI:43474"/>
        <dbReference type="ChEBI" id="CHEBI:456216"/>
        <dbReference type="EC" id="3.6.4.13"/>
    </reaction>
</comment>
<dbReference type="InterPro" id="IPR000629">
    <property type="entry name" value="RNA-helicase_DEAD-box_CS"/>
</dbReference>
<comment type="caution">
    <text evidence="17">The sequence shown here is derived from an EMBL/GenBank/DDBJ whole genome shotgun (WGS) entry which is preliminary data.</text>
</comment>
<dbReference type="GO" id="GO:0005524">
    <property type="term" value="F:ATP binding"/>
    <property type="evidence" value="ECO:0007669"/>
    <property type="project" value="UniProtKB-KW"/>
</dbReference>
<dbReference type="InterPro" id="IPR050079">
    <property type="entry name" value="DEAD_box_RNA_helicase"/>
</dbReference>
<dbReference type="Gene3D" id="3.40.50.300">
    <property type="entry name" value="P-loop containing nucleotide triphosphate hydrolases"/>
    <property type="match status" value="2"/>
</dbReference>
<feature type="compositionally biased region" description="Basic and acidic residues" evidence="13">
    <location>
        <begin position="56"/>
        <end position="72"/>
    </location>
</feature>
<dbReference type="InterPro" id="IPR033517">
    <property type="entry name" value="DDX54/DBP10_DEAD-box_helicase"/>
</dbReference>
<dbReference type="AlphaFoldDB" id="A0A507E476"/>
<dbReference type="Pfam" id="PF08147">
    <property type="entry name" value="DBP10CT"/>
    <property type="match status" value="1"/>
</dbReference>
<keyword evidence="7" id="KW-0347">Helicase</keyword>
<feature type="region of interest" description="Disordered" evidence="13">
    <location>
        <begin position="1"/>
        <end position="304"/>
    </location>
</feature>
<proteinExistence type="inferred from homology"/>
<evidence type="ECO:0000256" key="6">
    <source>
        <dbReference type="ARBA" id="ARBA00022801"/>
    </source>
</evidence>
<evidence type="ECO:0000259" key="16">
    <source>
        <dbReference type="PROSITE" id="PS51195"/>
    </source>
</evidence>
<feature type="compositionally biased region" description="Low complexity" evidence="13">
    <location>
        <begin position="1048"/>
        <end position="1065"/>
    </location>
</feature>
<protein>
    <recommendedName>
        <fullName evidence="4">RNA helicase</fullName>
        <ecNumber evidence="4">3.6.4.13</ecNumber>
    </recommendedName>
</protein>
<dbReference type="InterPro" id="IPR014001">
    <property type="entry name" value="Helicase_ATP-bd"/>
</dbReference>
<name>A0A507E476_9FUNG</name>
<dbReference type="PANTHER" id="PTHR47959">
    <property type="entry name" value="ATP-DEPENDENT RNA HELICASE RHLE-RELATED"/>
    <property type="match status" value="1"/>
</dbReference>
<feature type="compositionally biased region" description="Gly residues" evidence="13">
    <location>
        <begin position="1108"/>
        <end position="1129"/>
    </location>
</feature>
<evidence type="ECO:0000313" key="17">
    <source>
        <dbReference type="EMBL" id="TPX58636.1"/>
    </source>
</evidence>
<evidence type="ECO:0000256" key="2">
    <source>
        <dbReference type="ARBA" id="ARBA00004604"/>
    </source>
</evidence>
<comment type="subcellular location">
    <subcellularLocation>
        <location evidence="2">Nucleus</location>
        <location evidence="2">Nucleolus</location>
    </subcellularLocation>
</comment>
<evidence type="ECO:0000259" key="15">
    <source>
        <dbReference type="PROSITE" id="PS51194"/>
    </source>
</evidence>
<keyword evidence="6" id="KW-0378">Hydrolase</keyword>
<sequence>MAKPGRGGRSRGGGSKPGGPQRAPSNTKGKGMPKMLRKPDDPLRGAKGGKVTKGGKGGDDKLDYRREDEKSKTTRGGRGGGSSRGGRSNETAAKLRNRWSNEPDHSQDSDRGGRVARGRGGERGRGRGRGGSDRGRGAGRGASRGAARGGAAGRGRGRGASSAEPEEEETDKKKRGKKNNKNKKGGDDDDEFETVPLSEEENEDGGWQSGSDIASDDDASNDGGQWDDAAEDGEDAISGSDLDMGSASEDDEEEQILNGAGSDDGPSDDDNEEDSEVDDDVSEGEGDDKEFAAKVKAANRKGRKSGGFQSMGLSYPVYKAIGHKGYKVPTPIQRRAIPIINEGRDVVAMARTGSGKTAAFIIPLLERLKTHSAKVGARALILSPSRELALQTLKFIKDLGKYTDLRFCVLVGGDSMEDQFSAIASNPDVLIATPGRLMHLIIEMSLDLKTIEYIVFDEADRLFEMGFAEQLREIMFRLPEARQTLLFSATLPKLLVDFAKAGLSDPALIRLDVDTKISKDLQMFFLSVKQEDKEAALLSLFRTAIDKEEQTIVFVATKHHVEYIQELLTSAGVVNTYIYGALDQTARKIHLSRFRAGKVKVLIVTDVAARGIDVPLLDNVINYDFPASNKVFVHRVGRAARAGRTGKAYSLVSTDEVPYLLDLQMFTDRPLVFATSFNTAAAASVEASVNNTTVTPIAREPDYASEFVYGLIPPSALAMDIEHVFSTIKGNVNLENLQQVTKNAYKMYYKSRPPASKDSYTRAKEISAVYLGIHPLLASSTDAAEHAQAAMIASISKFRPAETVFETTKKGGKTPEAILMAKRRGQFGGSVAAWRTERAAKDAKIARQQSELVGKPKLEAADEEQLESSFTSAYNLKRKLPSTFRDENYISYTQADAETERGYAVQSGEGPAASFAERAQAATLELTGEDADGLRKPARGALVWDKTKHDFVRPTIGADNKKKIRTESGAVVNASFKSGRFADWQKRSKVALPRAGEMELGDASYRQNAAGHATGGRKYRHNKITAPDQNSKNYARNQQRREKEARLAGTPGAGAAPSASSSSEPTAKKLRAGESAPKTELKTVQQIAKERKEKEKRRLKTGRHGVKSRGGGRGGSRGGGRGGGRGGRR</sequence>
<feature type="compositionally biased region" description="Gly residues" evidence="13">
    <location>
        <begin position="46"/>
        <end position="55"/>
    </location>
</feature>
<dbReference type="STRING" id="109895.A0A507E476"/>
<dbReference type="SMART" id="SM01123">
    <property type="entry name" value="DBP10CT"/>
    <property type="match status" value="1"/>
</dbReference>
<dbReference type="PROSITE" id="PS51195">
    <property type="entry name" value="Q_MOTIF"/>
    <property type="match status" value="1"/>
</dbReference>
<gene>
    <name evidence="17" type="ORF">PhCBS80983_g03021</name>
</gene>
<evidence type="ECO:0000256" key="13">
    <source>
        <dbReference type="SAM" id="MobiDB-lite"/>
    </source>
</evidence>
<keyword evidence="8" id="KW-0067">ATP-binding</keyword>
<dbReference type="GO" id="GO:0005730">
    <property type="term" value="C:nucleolus"/>
    <property type="evidence" value="ECO:0007669"/>
    <property type="project" value="UniProtKB-SubCell"/>
</dbReference>
<dbReference type="GO" id="GO:0003724">
    <property type="term" value="F:RNA helicase activity"/>
    <property type="evidence" value="ECO:0007669"/>
    <property type="project" value="UniProtKB-EC"/>
</dbReference>
<dbReference type="CDD" id="cd17959">
    <property type="entry name" value="DEADc_DDX54"/>
    <property type="match status" value="1"/>
</dbReference>
<keyword evidence="18" id="KW-1185">Reference proteome</keyword>
<keyword evidence="5" id="KW-0547">Nucleotide-binding</keyword>
<dbReference type="InterPro" id="IPR001650">
    <property type="entry name" value="Helicase_C-like"/>
</dbReference>
<feature type="compositionally biased region" description="Gly residues" evidence="13">
    <location>
        <begin position="1"/>
        <end position="17"/>
    </location>
</feature>
<evidence type="ECO:0000256" key="5">
    <source>
        <dbReference type="ARBA" id="ARBA00022741"/>
    </source>
</evidence>
<evidence type="ECO:0000256" key="11">
    <source>
        <dbReference type="ARBA" id="ARBA00047984"/>
    </source>
</evidence>
<dbReference type="Pfam" id="PF00271">
    <property type="entry name" value="Helicase_C"/>
    <property type="match status" value="1"/>
</dbReference>
<feature type="compositionally biased region" description="Polar residues" evidence="13">
    <location>
        <begin position="1027"/>
        <end position="1037"/>
    </location>
</feature>
<dbReference type="GO" id="GO:0016887">
    <property type="term" value="F:ATP hydrolysis activity"/>
    <property type="evidence" value="ECO:0007669"/>
    <property type="project" value="RHEA"/>
</dbReference>
<evidence type="ECO:0000256" key="10">
    <source>
        <dbReference type="ARBA" id="ARBA00023242"/>
    </source>
</evidence>
<evidence type="ECO:0000256" key="7">
    <source>
        <dbReference type="ARBA" id="ARBA00022806"/>
    </source>
</evidence>
<evidence type="ECO:0000259" key="14">
    <source>
        <dbReference type="PROSITE" id="PS51192"/>
    </source>
</evidence>
<feature type="compositionally biased region" description="Basic residues" evidence="13">
    <location>
        <begin position="1094"/>
        <end position="1107"/>
    </location>
</feature>
<feature type="domain" description="Helicase C-terminal" evidence="15">
    <location>
        <begin position="520"/>
        <end position="683"/>
    </location>
</feature>
<keyword evidence="10" id="KW-0539">Nucleus</keyword>
<evidence type="ECO:0000256" key="4">
    <source>
        <dbReference type="ARBA" id="ARBA00012552"/>
    </source>
</evidence>
<evidence type="ECO:0000256" key="12">
    <source>
        <dbReference type="PROSITE-ProRule" id="PRU00552"/>
    </source>
</evidence>
<dbReference type="SMART" id="SM00487">
    <property type="entry name" value="DEXDc"/>
    <property type="match status" value="1"/>
</dbReference>
<evidence type="ECO:0000256" key="3">
    <source>
        <dbReference type="ARBA" id="ARBA00010379"/>
    </source>
</evidence>
<dbReference type="GO" id="GO:0003723">
    <property type="term" value="F:RNA binding"/>
    <property type="evidence" value="ECO:0007669"/>
    <property type="project" value="UniProtKB-KW"/>
</dbReference>
<comment type="similarity">
    <text evidence="3">Belongs to the DEAD box helicase family. DDX54/DBP10 subfamily.</text>
</comment>
<evidence type="ECO:0000256" key="1">
    <source>
        <dbReference type="ARBA" id="ARBA00003706"/>
    </source>
</evidence>
<keyword evidence="9" id="KW-0694">RNA-binding</keyword>
<feature type="compositionally biased region" description="Acidic residues" evidence="13">
    <location>
        <begin position="187"/>
        <end position="204"/>
    </location>
</feature>
<feature type="compositionally biased region" description="Gly residues" evidence="13">
    <location>
        <begin position="138"/>
        <end position="154"/>
    </location>
</feature>
<reference evidence="17 18" key="1">
    <citation type="journal article" date="2019" name="Sci. Rep.">
        <title>Comparative genomics of chytrid fungi reveal insights into the obligate biotrophic and pathogenic lifestyle of Synchytrium endobioticum.</title>
        <authorList>
            <person name="van de Vossenberg B.T.L.H."/>
            <person name="Warris S."/>
            <person name="Nguyen H.D.T."/>
            <person name="van Gent-Pelzer M.P.E."/>
            <person name="Joly D.L."/>
            <person name="van de Geest H.C."/>
            <person name="Bonants P.J.M."/>
            <person name="Smith D.S."/>
            <person name="Levesque C.A."/>
            <person name="van der Lee T.A.J."/>
        </authorList>
    </citation>
    <scope>NUCLEOTIDE SEQUENCE [LARGE SCALE GENOMIC DNA]</scope>
    <source>
        <strain evidence="17 18">CBS 809.83</strain>
    </source>
</reference>
<dbReference type="GO" id="GO:0005829">
    <property type="term" value="C:cytosol"/>
    <property type="evidence" value="ECO:0007669"/>
    <property type="project" value="TreeGrafter"/>
</dbReference>
<feature type="domain" description="DEAD-box RNA helicase Q" evidence="16">
    <location>
        <begin position="306"/>
        <end position="334"/>
    </location>
</feature>
<dbReference type="PANTHER" id="PTHR47959:SF8">
    <property type="entry name" value="RNA HELICASE"/>
    <property type="match status" value="1"/>
</dbReference>
<evidence type="ECO:0000256" key="8">
    <source>
        <dbReference type="ARBA" id="ARBA00022840"/>
    </source>
</evidence>
<organism evidence="17 18">
    <name type="scientific">Powellomyces hirtus</name>
    <dbReference type="NCBI Taxonomy" id="109895"/>
    <lineage>
        <taxon>Eukaryota</taxon>
        <taxon>Fungi</taxon>
        <taxon>Fungi incertae sedis</taxon>
        <taxon>Chytridiomycota</taxon>
        <taxon>Chytridiomycota incertae sedis</taxon>
        <taxon>Chytridiomycetes</taxon>
        <taxon>Spizellomycetales</taxon>
        <taxon>Powellomycetaceae</taxon>
        <taxon>Powellomyces</taxon>
    </lineage>
</organism>
<dbReference type="EC" id="3.6.4.13" evidence="4"/>
<feature type="compositionally biased region" description="Acidic residues" evidence="13">
    <location>
        <begin position="265"/>
        <end position="288"/>
    </location>
</feature>
<dbReference type="EMBL" id="QEAQ01000034">
    <property type="protein sequence ID" value="TPX58636.1"/>
    <property type="molecule type" value="Genomic_DNA"/>
</dbReference>
<dbReference type="Proteomes" id="UP000318582">
    <property type="component" value="Unassembled WGS sequence"/>
</dbReference>